<keyword evidence="1" id="KW-0472">Membrane</keyword>
<gene>
    <name evidence="2" type="ORF">FC89_GL000540</name>
</gene>
<dbReference type="AlphaFoldDB" id="A0A0R1VLZ4"/>
<dbReference type="EMBL" id="AZGB01000015">
    <property type="protein sequence ID" value="KRM06399.1"/>
    <property type="molecule type" value="Genomic_DNA"/>
</dbReference>
<feature type="transmembrane region" description="Helical" evidence="1">
    <location>
        <begin position="46"/>
        <end position="66"/>
    </location>
</feature>
<sequence>MPKTTKETIRNLPINRFLAIYTFVLAVLVPAIVLPSFIIGGNKFDVAILSMIPIGIFGVLLSIIALRSSRQHHLQITGHVLALIGTIMVSTCALMILFFIVTPILLWASWMLLRPNKDDSTGQGYASEKKKLQQLSNSNLEQIKLPLQFYFNTDFILKLIPIVSLVTIITYGIIILNNHGKMLPGSIAPMLFSMIVILVLFSVIDLVIWLIWKQLAQPIITLDESGITYRRHHRLTSVSWNDISDLALVSVPNGQYEMICLFLLKTLKSISVINRIFHSKEQNSNVLGRESSQNTFKMNLKASFRSFH</sequence>
<reference evidence="2 3" key="1">
    <citation type="journal article" date="2015" name="Genome Announc.">
        <title>Expanding the biotechnology potential of lactobacilli through comparative genomics of 213 strains and associated genera.</title>
        <authorList>
            <person name="Sun Z."/>
            <person name="Harris H.M."/>
            <person name="McCann A."/>
            <person name="Guo C."/>
            <person name="Argimon S."/>
            <person name="Zhang W."/>
            <person name="Yang X."/>
            <person name="Jeffery I.B."/>
            <person name="Cooney J.C."/>
            <person name="Kagawa T.F."/>
            <person name="Liu W."/>
            <person name="Song Y."/>
            <person name="Salvetti E."/>
            <person name="Wrobel A."/>
            <person name="Rasinkangas P."/>
            <person name="Parkhill J."/>
            <person name="Rea M.C."/>
            <person name="O'Sullivan O."/>
            <person name="Ritari J."/>
            <person name="Douillard F.P."/>
            <person name="Paul Ross R."/>
            <person name="Yang R."/>
            <person name="Briner A.E."/>
            <person name="Felis G.E."/>
            <person name="de Vos W.M."/>
            <person name="Barrangou R."/>
            <person name="Klaenhammer T.R."/>
            <person name="Caufield P.W."/>
            <person name="Cui Y."/>
            <person name="Zhang H."/>
            <person name="O'Toole P.W."/>
        </authorList>
    </citation>
    <scope>NUCLEOTIDE SEQUENCE [LARGE SCALE GENOMIC DNA]</scope>
    <source>
        <strain evidence="2 3">DSM 18630</strain>
    </source>
</reference>
<accession>A0A0R1VLZ4</accession>
<feature type="transmembrane region" description="Helical" evidence="1">
    <location>
        <begin position="155"/>
        <end position="176"/>
    </location>
</feature>
<dbReference type="PATRIC" id="fig|1423750.3.peg.557"/>
<feature type="transmembrane region" description="Helical" evidence="1">
    <location>
        <begin position="20"/>
        <end position="40"/>
    </location>
</feature>
<protein>
    <submittedName>
        <fullName evidence="2">Uncharacterized protein</fullName>
    </submittedName>
</protein>
<proteinExistence type="predicted"/>
<keyword evidence="1" id="KW-0812">Transmembrane</keyword>
<feature type="transmembrane region" description="Helical" evidence="1">
    <location>
        <begin position="78"/>
        <end position="108"/>
    </location>
</feature>
<evidence type="ECO:0000313" key="2">
    <source>
        <dbReference type="EMBL" id="KRM06399.1"/>
    </source>
</evidence>
<keyword evidence="1" id="KW-1133">Transmembrane helix</keyword>
<keyword evidence="3" id="KW-1185">Reference proteome</keyword>
<feature type="transmembrane region" description="Helical" evidence="1">
    <location>
        <begin position="188"/>
        <end position="212"/>
    </location>
</feature>
<dbReference type="GeneID" id="98318579"/>
<dbReference type="OrthoDB" id="9865874at2"/>
<dbReference type="RefSeq" id="WP_057871317.1">
    <property type="nucleotide sequence ID" value="NZ_AZGB01000015.1"/>
</dbReference>
<organism evidence="2 3">
    <name type="scientific">Liquorilactobacillus ghanensis DSM 18630</name>
    <dbReference type="NCBI Taxonomy" id="1423750"/>
    <lineage>
        <taxon>Bacteria</taxon>
        <taxon>Bacillati</taxon>
        <taxon>Bacillota</taxon>
        <taxon>Bacilli</taxon>
        <taxon>Lactobacillales</taxon>
        <taxon>Lactobacillaceae</taxon>
        <taxon>Liquorilactobacillus</taxon>
    </lineage>
</organism>
<comment type="caution">
    <text evidence="2">The sequence shown here is derived from an EMBL/GenBank/DDBJ whole genome shotgun (WGS) entry which is preliminary data.</text>
</comment>
<dbReference type="Proteomes" id="UP000051451">
    <property type="component" value="Unassembled WGS sequence"/>
</dbReference>
<evidence type="ECO:0000313" key="3">
    <source>
        <dbReference type="Proteomes" id="UP000051451"/>
    </source>
</evidence>
<evidence type="ECO:0000256" key="1">
    <source>
        <dbReference type="SAM" id="Phobius"/>
    </source>
</evidence>
<name>A0A0R1VLZ4_9LACO</name>